<dbReference type="VEuPathDB" id="FungiDB:H310_15128"/>
<reference evidence="1" key="1">
    <citation type="submission" date="2013-12" db="EMBL/GenBank/DDBJ databases">
        <title>The Genome Sequence of Aphanomyces invadans NJM9701.</title>
        <authorList>
            <consortium name="The Broad Institute Genomics Platform"/>
            <person name="Russ C."/>
            <person name="Tyler B."/>
            <person name="van West P."/>
            <person name="Dieguez-Uribeondo J."/>
            <person name="Young S.K."/>
            <person name="Zeng Q."/>
            <person name="Gargeya S."/>
            <person name="Fitzgerald M."/>
            <person name="Abouelleil A."/>
            <person name="Alvarado L."/>
            <person name="Chapman S.B."/>
            <person name="Gainer-Dewar J."/>
            <person name="Goldberg J."/>
            <person name="Griggs A."/>
            <person name="Gujja S."/>
            <person name="Hansen M."/>
            <person name="Howarth C."/>
            <person name="Imamovic A."/>
            <person name="Ireland A."/>
            <person name="Larimer J."/>
            <person name="McCowan C."/>
            <person name="Murphy C."/>
            <person name="Pearson M."/>
            <person name="Poon T.W."/>
            <person name="Priest M."/>
            <person name="Roberts A."/>
            <person name="Saif S."/>
            <person name="Shea T."/>
            <person name="Sykes S."/>
            <person name="Wortman J."/>
            <person name="Nusbaum C."/>
            <person name="Birren B."/>
        </authorList>
    </citation>
    <scope>NUCLEOTIDE SEQUENCE [LARGE SCALE GENOMIC DNA]</scope>
    <source>
        <strain evidence="1">NJM9701</strain>
    </source>
</reference>
<dbReference type="RefSeq" id="XP_008881326.1">
    <property type="nucleotide sequence ID" value="XM_008883104.1"/>
</dbReference>
<name>A0A024T7Y5_9STRA</name>
<sequence>MTAAIRPPHLKAAVERQLTRETNKAFKSDVRAFCTWLVTLLDTFMLFESQLISVKEKAESNPPRQ</sequence>
<dbReference type="AlphaFoldDB" id="A0A024T7Y5"/>
<evidence type="ECO:0000313" key="1">
    <source>
        <dbReference type="EMBL" id="ETV90043.1"/>
    </source>
</evidence>
<gene>
    <name evidence="1" type="ORF">H310_15128</name>
</gene>
<dbReference type="EMBL" id="KI914135">
    <property type="protein sequence ID" value="ETV90043.1"/>
    <property type="molecule type" value="Genomic_DNA"/>
</dbReference>
<accession>A0A024T7Y5</accession>
<organism evidence="1">
    <name type="scientific">Aphanomyces invadans</name>
    <dbReference type="NCBI Taxonomy" id="157072"/>
    <lineage>
        <taxon>Eukaryota</taxon>
        <taxon>Sar</taxon>
        <taxon>Stramenopiles</taxon>
        <taxon>Oomycota</taxon>
        <taxon>Saprolegniomycetes</taxon>
        <taxon>Saprolegniales</taxon>
        <taxon>Verrucalvaceae</taxon>
        <taxon>Aphanomyces</taxon>
    </lineage>
</organism>
<protein>
    <submittedName>
        <fullName evidence="1">Uncharacterized protein</fullName>
    </submittedName>
</protein>
<dbReference type="GeneID" id="20092178"/>
<proteinExistence type="predicted"/>